<dbReference type="RefSeq" id="WP_184132999.1">
    <property type="nucleotide sequence ID" value="NZ_JACHKT010000009.1"/>
</dbReference>
<dbReference type="AlphaFoldDB" id="A0A841EU50"/>
<sequence length="225" mass="25859">MKKLFIIYILLLSIQSIRAQVFTGTQEIERATKEGLYTTVAIEDKYIKPILQNELAKYGSVEVGRSNVFRITGARISSISSDPLMVVSKISADKGKNKIFLSIGFGDEVYVNSSHPKYLAAERILNDIVDQLKKQGEVRLEEKNLDDIKTKQVKAVTIAERLARALENNRREKDRLLLKIEENRIELERLQMEVEQNKKDQLLMNDGLINQQKKVEEAKIRSKRQ</sequence>
<evidence type="ECO:0000313" key="4">
    <source>
        <dbReference type="Proteomes" id="UP000524404"/>
    </source>
</evidence>
<name>A0A841EU50_9BACT</name>
<reference evidence="3 4" key="1">
    <citation type="submission" date="2020-08" db="EMBL/GenBank/DDBJ databases">
        <title>Functional genomics of gut bacteria from endangered species of beetles.</title>
        <authorList>
            <person name="Carlos-Shanley C."/>
        </authorList>
    </citation>
    <scope>NUCLEOTIDE SEQUENCE [LARGE SCALE GENOMIC DNA]</scope>
    <source>
        <strain evidence="3 4">S00070</strain>
    </source>
</reference>
<feature type="chain" id="PRO_5032645434" evidence="2">
    <location>
        <begin position="20"/>
        <end position="225"/>
    </location>
</feature>
<keyword evidence="2" id="KW-0732">Signal</keyword>
<evidence type="ECO:0000256" key="1">
    <source>
        <dbReference type="SAM" id="Coils"/>
    </source>
</evidence>
<accession>A0A841EU50</accession>
<dbReference type="Proteomes" id="UP000524404">
    <property type="component" value="Unassembled WGS sequence"/>
</dbReference>
<keyword evidence="4" id="KW-1185">Reference proteome</keyword>
<dbReference type="EMBL" id="JACHKT010000009">
    <property type="protein sequence ID" value="MBB6002971.1"/>
    <property type="molecule type" value="Genomic_DNA"/>
</dbReference>
<organism evidence="3 4">
    <name type="scientific">Arcicella rosea</name>
    <dbReference type="NCBI Taxonomy" id="502909"/>
    <lineage>
        <taxon>Bacteria</taxon>
        <taxon>Pseudomonadati</taxon>
        <taxon>Bacteroidota</taxon>
        <taxon>Cytophagia</taxon>
        <taxon>Cytophagales</taxon>
        <taxon>Flectobacillaceae</taxon>
        <taxon>Arcicella</taxon>
    </lineage>
</organism>
<gene>
    <name evidence="3" type="ORF">HNP25_001623</name>
</gene>
<protein>
    <submittedName>
        <fullName evidence="3">Uncharacterized protein</fullName>
    </submittedName>
</protein>
<feature type="coiled-coil region" evidence="1">
    <location>
        <begin position="159"/>
        <end position="200"/>
    </location>
</feature>
<proteinExistence type="predicted"/>
<evidence type="ECO:0000256" key="2">
    <source>
        <dbReference type="SAM" id="SignalP"/>
    </source>
</evidence>
<comment type="caution">
    <text evidence="3">The sequence shown here is derived from an EMBL/GenBank/DDBJ whole genome shotgun (WGS) entry which is preliminary data.</text>
</comment>
<feature type="signal peptide" evidence="2">
    <location>
        <begin position="1"/>
        <end position="19"/>
    </location>
</feature>
<keyword evidence="1" id="KW-0175">Coiled coil</keyword>
<evidence type="ECO:0000313" key="3">
    <source>
        <dbReference type="EMBL" id="MBB6002971.1"/>
    </source>
</evidence>